<proteinExistence type="predicted"/>
<keyword evidence="2" id="KW-1134">Transmembrane beta strand</keyword>
<dbReference type="InterPro" id="IPR051906">
    <property type="entry name" value="TolC-like"/>
</dbReference>
<evidence type="ECO:0000256" key="4">
    <source>
        <dbReference type="ARBA" id="ARBA00023136"/>
    </source>
</evidence>
<gene>
    <name evidence="6" type="ORF">SAMN04488069_101205</name>
</gene>
<dbReference type="GO" id="GO:0015562">
    <property type="term" value="F:efflux transmembrane transporter activity"/>
    <property type="evidence" value="ECO:0007669"/>
    <property type="project" value="InterPro"/>
</dbReference>
<reference evidence="7" key="1">
    <citation type="submission" date="2016-10" db="EMBL/GenBank/DDBJ databases">
        <authorList>
            <person name="Varghese N."/>
            <person name="Submissions S."/>
        </authorList>
    </citation>
    <scope>NUCLEOTIDE SEQUENCE [LARGE SCALE GENOMIC DNA]</scope>
    <source>
        <strain evidence="7">CGMCC 1.8975</strain>
    </source>
</reference>
<evidence type="ECO:0000313" key="6">
    <source>
        <dbReference type="EMBL" id="SDX38552.1"/>
    </source>
</evidence>
<dbReference type="GO" id="GO:0009279">
    <property type="term" value="C:cell outer membrane"/>
    <property type="evidence" value="ECO:0007669"/>
    <property type="project" value="UniProtKB-SubCell"/>
</dbReference>
<comment type="subcellular location">
    <subcellularLocation>
        <location evidence="1">Cell outer membrane</location>
    </subcellularLocation>
</comment>
<dbReference type="PANTHER" id="PTHR30026:SF20">
    <property type="entry name" value="OUTER MEMBRANE PROTEIN TOLC"/>
    <property type="match status" value="1"/>
</dbReference>
<keyword evidence="7" id="KW-1185">Reference proteome</keyword>
<dbReference type="Gene3D" id="1.20.1600.10">
    <property type="entry name" value="Outer membrane efflux proteins (OEP)"/>
    <property type="match status" value="1"/>
</dbReference>
<sequence length="440" mass="49377">MPILPTFRLLCKRLSACRGWLPGAILLGLLLAARPGASQPTPARPAPTAPNRLEEFLAAAYQHSPLLGDWRGQVLQNQLDSLRRAAQNRPYVAGNAVAVYAPVSRRFGYDEAVSNGGNYGTVASISQPLLNGNVLRNDYRLLENQGQTLRNNGRLSALDLRRSLTDQFLTAYAAEQQWAFSREILAQLRRQDVLLRRLVNGGLYKQTQYLSYYLSVRTEEVTVQQNRLAYRRELGTLRYLCGVRDTALRPLQTPVPPTHAPLAGLHSITQRQYTLDSLRLRLQHRAIALSYRPRVQAVADIGLQSASLLAIQRRFGISGGLQLSVPIFDGHQRQLASSRLEVAEQIRHGYRSFLSAQRQQLYDQLQNQLQATTELLGLLREQLRVAEALVAAGHQQLATGDISILDYLQLLGSTRNFGFSLTQTETDRLRVLYQLDYLSE</sequence>
<dbReference type="GO" id="GO:0015288">
    <property type="term" value="F:porin activity"/>
    <property type="evidence" value="ECO:0007669"/>
    <property type="project" value="TreeGrafter"/>
</dbReference>
<keyword evidence="5" id="KW-0998">Cell outer membrane</keyword>
<accession>A0A1H3B9D1</accession>
<evidence type="ECO:0000313" key="7">
    <source>
        <dbReference type="Proteomes" id="UP000199249"/>
    </source>
</evidence>
<dbReference type="EMBL" id="FNOV01000001">
    <property type="protein sequence ID" value="SDX38552.1"/>
    <property type="molecule type" value="Genomic_DNA"/>
</dbReference>
<evidence type="ECO:0000256" key="2">
    <source>
        <dbReference type="ARBA" id="ARBA00022452"/>
    </source>
</evidence>
<dbReference type="GO" id="GO:1990281">
    <property type="term" value="C:efflux pump complex"/>
    <property type="evidence" value="ECO:0007669"/>
    <property type="project" value="TreeGrafter"/>
</dbReference>
<dbReference type="OrthoDB" id="1091220at2"/>
<dbReference type="RefSeq" id="WP_139255035.1">
    <property type="nucleotide sequence ID" value="NZ_FNOV01000001.1"/>
</dbReference>
<evidence type="ECO:0000256" key="1">
    <source>
        <dbReference type="ARBA" id="ARBA00004442"/>
    </source>
</evidence>
<evidence type="ECO:0000256" key="5">
    <source>
        <dbReference type="ARBA" id="ARBA00023237"/>
    </source>
</evidence>
<evidence type="ECO:0000256" key="3">
    <source>
        <dbReference type="ARBA" id="ARBA00022692"/>
    </source>
</evidence>
<protein>
    <submittedName>
        <fullName evidence="6">Outer membrane protein TolC</fullName>
    </submittedName>
</protein>
<dbReference type="AlphaFoldDB" id="A0A1H3B9D1"/>
<dbReference type="SUPFAM" id="SSF56954">
    <property type="entry name" value="Outer membrane efflux proteins (OEP)"/>
    <property type="match status" value="1"/>
</dbReference>
<dbReference type="Proteomes" id="UP000199249">
    <property type="component" value="Unassembled WGS sequence"/>
</dbReference>
<dbReference type="STRING" id="651662.SAMN04488069_101205"/>
<keyword evidence="3" id="KW-0812">Transmembrane</keyword>
<organism evidence="6 7">
    <name type="scientific">Hymenobacter psychrophilus</name>
    <dbReference type="NCBI Taxonomy" id="651662"/>
    <lineage>
        <taxon>Bacteria</taxon>
        <taxon>Pseudomonadati</taxon>
        <taxon>Bacteroidota</taxon>
        <taxon>Cytophagia</taxon>
        <taxon>Cytophagales</taxon>
        <taxon>Hymenobacteraceae</taxon>
        <taxon>Hymenobacter</taxon>
    </lineage>
</organism>
<name>A0A1H3B9D1_9BACT</name>
<dbReference type="PANTHER" id="PTHR30026">
    <property type="entry name" value="OUTER MEMBRANE PROTEIN TOLC"/>
    <property type="match status" value="1"/>
</dbReference>
<keyword evidence="4" id="KW-0472">Membrane</keyword>